<evidence type="ECO:0000259" key="1">
    <source>
        <dbReference type="Pfam" id="PF12728"/>
    </source>
</evidence>
<dbReference type="InterPro" id="IPR010093">
    <property type="entry name" value="SinI_DNA-bd"/>
</dbReference>
<dbReference type="InterPro" id="IPR041657">
    <property type="entry name" value="HTH_17"/>
</dbReference>
<protein>
    <submittedName>
        <fullName evidence="2">Helix-turn-helix domain-containing protein</fullName>
    </submittedName>
</protein>
<dbReference type="RefSeq" id="WP_232399756.1">
    <property type="nucleotide sequence ID" value="NZ_CP102173.1"/>
</dbReference>
<dbReference type="EMBL" id="CP102173">
    <property type="protein sequence ID" value="UUP12271.1"/>
    <property type="molecule type" value="Genomic_DNA"/>
</dbReference>
<reference evidence="2 3" key="1">
    <citation type="submission" date="2022-08" db="EMBL/GenBank/DDBJ databases">
        <title>novel species in genus Aeromicrobium.</title>
        <authorList>
            <person name="Ye L."/>
        </authorList>
    </citation>
    <scope>NUCLEOTIDE SEQUENCE [LARGE SCALE GENOMIC DNA]</scope>
    <source>
        <strain evidence="3">zg-Y1379</strain>
    </source>
</reference>
<proteinExistence type="predicted"/>
<dbReference type="InterPro" id="IPR009061">
    <property type="entry name" value="DNA-bd_dom_put_sf"/>
</dbReference>
<feature type="domain" description="Helix-turn-helix" evidence="1">
    <location>
        <begin position="10"/>
        <end position="59"/>
    </location>
</feature>
<dbReference type="NCBIfam" id="TIGR01764">
    <property type="entry name" value="excise"/>
    <property type="match status" value="1"/>
</dbReference>
<keyword evidence="3" id="KW-1185">Reference proteome</keyword>
<evidence type="ECO:0000313" key="2">
    <source>
        <dbReference type="EMBL" id="UUP12271.1"/>
    </source>
</evidence>
<gene>
    <name evidence="2" type="ORF">NQV15_10405</name>
</gene>
<organism evidence="2 3">
    <name type="scientific">Aeromicrobium wangtongii</name>
    <dbReference type="NCBI Taxonomy" id="2969247"/>
    <lineage>
        <taxon>Bacteria</taxon>
        <taxon>Bacillati</taxon>
        <taxon>Actinomycetota</taxon>
        <taxon>Actinomycetes</taxon>
        <taxon>Propionibacteriales</taxon>
        <taxon>Nocardioidaceae</taxon>
        <taxon>Aeromicrobium</taxon>
    </lineage>
</organism>
<evidence type="ECO:0000313" key="3">
    <source>
        <dbReference type="Proteomes" id="UP001316184"/>
    </source>
</evidence>
<accession>A0ABY5M542</accession>
<dbReference type="Pfam" id="PF12728">
    <property type="entry name" value="HTH_17"/>
    <property type="match status" value="1"/>
</dbReference>
<sequence>MPATVTRRLVSLADAADALAVSTRTVRRYIAEGQLDAVRLGRKTLRIKVDSIERFIDARPVGGWR</sequence>
<dbReference type="Gene3D" id="1.10.1660.10">
    <property type="match status" value="1"/>
</dbReference>
<dbReference type="SUPFAM" id="SSF46955">
    <property type="entry name" value="Putative DNA-binding domain"/>
    <property type="match status" value="1"/>
</dbReference>
<name>A0ABY5M542_9ACTN</name>
<dbReference type="Proteomes" id="UP001316184">
    <property type="component" value="Chromosome"/>
</dbReference>